<evidence type="ECO:0000313" key="4">
    <source>
        <dbReference type="EMBL" id="ADH85806.1"/>
    </source>
</evidence>
<dbReference type="Gene3D" id="1.10.3210.10">
    <property type="entry name" value="Hypothetical protein af1432"/>
    <property type="match status" value="1"/>
</dbReference>
<dbReference type="Pfam" id="PF01966">
    <property type="entry name" value="HD"/>
    <property type="match status" value="1"/>
</dbReference>
<dbReference type="InterPro" id="IPR006674">
    <property type="entry name" value="HD_domain"/>
</dbReference>
<dbReference type="Proteomes" id="UP000001508">
    <property type="component" value="Chromosome"/>
</dbReference>
<dbReference type="NCBIfam" id="TIGR01353">
    <property type="entry name" value="dGTP_triPase"/>
    <property type="match status" value="1"/>
</dbReference>
<dbReference type="eggNOG" id="COG0232">
    <property type="taxonomic scope" value="Bacteria"/>
</dbReference>
<keyword evidence="5" id="KW-1185">Reference proteome</keyword>
<dbReference type="SMART" id="SM00471">
    <property type="entry name" value="HDc"/>
    <property type="match status" value="1"/>
</dbReference>
<dbReference type="Pfam" id="PF13286">
    <property type="entry name" value="HD_assoc"/>
    <property type="match status" value="1"/>
</dbReference>
<dbReference type="RefSeq" id="WP_013163335.1">
    <property type="nucleotide sequence ID" value="NC_014216.1"/>
</dbReference>
<protein>
    <submittedName>
        <fullName evidence="4">Deoxyguanosinetriphosphate triphosphohydrolase</fullName>
    </submittedName>
</protein>
<dbReference type="PANTHER" id="PTHR35795">
    <property type="entry name" value="SLR1885 PROTEIN"/>
    <property type="match status" value="1"/>
</dbReference>
<dbReference type="InterPro" id="IPR026875">
    <property type="entry name" value="PHydrolase_assoc_dom"/>
</dbReference>
<feature type="compositionally biased region" description="Basic and acidic residues" evidence="2">
    <location>
        <begin position="35"/>
        <end position="48"/>
    </location>
</feature>
<dbReference type="AlphaFoldDB" id="D6Z2N1"/>
<keyword evidence="1 4" id="KW-0378">Hydrolase</keyword>
<evidence type="ECO:0000256" key="1">
    <source>
        <dbReference type="ARBA" id="ARBA00022801"/>
    </source>
</evidence>
<dbReference type="OrthoDB" id="9803619at2"/>
<dbReference type="InterPro" id="IPR051094">
    <property type="entry name" value="Diverse_Catalytic_Enzymes"/>
</dbReference>
<reference evidence="5" key="1">
    <citation type="submission" date="2010-02" db="EMBL/GenBank/DDBJ databases">
        <title>Complete sequence of Desulfurivibrio alkaliphilus AHT2.</title>
        <authorList>
            <consortium name="US DOE Joint Genome Institute"/>
            <person name="Pitluck S."/>
            <person name="Chertkov O."/>
            <person name="Detter J.C."/>
            <person name="Han C."/>
            <person name="Tapia R."/>
            <person name="Larimer F."/>
            <person name="Land M."/>
            <person name="Hauser L."/>
            <person name="Kyrpides N."/>
            <person name="Mikhailova N."/>
            <person name="Sorokin D.Y."/>
            <person name="Muyzer G."/>
            <person name="Woyke T."/>
        </authorList>
    </citation>
    <scope>NUCLEOTIDE SEQUENCE [LARGE SCALE GENOMIC DNA]</scope>
    <source>
        <strain evidence="5">DSM 19089 / UNIQEM U267 / AHT2</strain>
    </source>
</reference>
<dbReference type="GO" id="GO:0016793">
    <property type="term" value="F:triphosphoric monoester hydrolase activity"/>
    <property type="evidence" value="ECO:0007669"/>
    <property type="project" value="InterPro"/>
</dbReference>
<evidence type="ECO:0000256" key="2">
    <source>
        <dbReference type="SAM" id="MobiDB-lite"/>
    </source>
</evidence>
<evidence type="ECO:0000259" key="3">
    <source>
        <dbReference type="PROSITE" id="PS51831"/>
    </source>
</evidence>
<dbReference type="HOGENOM" id="CLU_028163_1_1_7"/>
<dbReference type="SUPFAM" id="SSF109604">
    <property type="entry name" value="HD-domain/PDEase-like"/>
    <property type="match status" value="1"/>
</dbReference>
<feature type="domain" description="HD" evidence="3">
    <location>
        <begin position="85"/>
        <end position="231"/>
    </location>
</feature>
<dbReference type="KEGG" id="dak:DaAHT2_1108"/>
<organism evidence="4 5">
    <name type="scientific">Desulfurivibrio alkaliphilus (strain DSM 19089 / UNIQEM U267 / AHT2)</name>
    <dbReference type="NCBI Taxonomy" id="589865"/>
    <lineage>
        <taxon>Bacteria</taxon>
        <taxon>Pseudomonadati</taxon>
        <taxon>Thermodesulfobacteriota</taxon>
        <taxon>Desulfobulbia</taxon>
        <taxon>Desulfobulbales</taxon>
        <taxon>Desulfobulbaceae</taxon>
        <taxon>Desulfurivibrio</taxon>
    </lineage>
</organism>
<dbReference type="PROSITE" id="PS51831">
    <property type="entry name" value="HD"/>
    <property type="match status" value="1"/>
</dbReference>
<accession>D6Z2N1</accession>
<dbReference type="EMBL" id="CP001940">
    <property type="protein sequence ID" value="ADH85806.1"/>
    <property type="molecule type" value="Genomic_DNA"/>
</dbReference>
<dbReference type="InParanoid" id="D6Z2N1"/>
<sequence>MNFFSAKEAQLLELKKALADKEARQLSPLAARSSEGTRRRGEERGDHRLPFATDTDRILHSRSYTRYIDKTQVFYMVRNDHITHRVLHVQLVSKIARTIGRFLGLNEDLIEAIALGHDIGHPPFGHDGEKLLDELCREHGLPSFQHNLQSVIFLEEIEKQGRGLNLTLQVLDGIMCHDGEIHQRMLRPERSKTFADFDREFAAKQQDGKLELSPMTLEGCVVRLADTIAYIGRDIEDAIELGMISRDQLPAEVVEVLGNSNGSMVYRLVTDLIVGGIEGDRIAFSPQVSEALYNLKQFNYQRIYLNPLIKQGIDLIGICYRTMFERYLDDLAGNRADSPIVKEFLAPLEPGYRQRTGDVAVVRDFIAGMTDDYFLRQAAACGCRLPEVRQTLGKKNEP</sequence>
<proteinExistence type="predicted"/>
<dbReference type="CDD" id="cd00077">
    <property type="entry name" value="HDc"/>
    <property type="match status" value="1"/>
</dbReference>
<evidence type="ECO:0000313" key="5">
    <source>
        <dbReference type="Proteomes" id="UP000001508"/>
    </source>
</evidence>
<dbReference type="InterPro" id="IPR006261">
    <property type="entry name" value="dGTPase"/>
</dbReference>
<dbReference type="STRING" id="589865.DaAHT2_1108"/>
<name>D6Z2N1_DESAT</name>
<dbReference type="InterPro" id="IPR003607">
    <property type="entry name" value="HD/PDEase_dom"/>
</dbReference>
<dbReference type="PANTHER" id="PTHR35795:SF1">
    <property type="entry name" value="BIS(5'-NUCLEOSYL)-TETRAPHOSPHATASE, SYMMETRICAL"/>
    <property type="match status" value="1"/>
</dbReference>
<gene>
    <name evidence="4" type="ordered locus">DaAHT2_1108</name>
</gene>
<feature type="region of interest" description="Disordered" evidence="2">
    <location>
        <begin position="26"/>
        <end position="48"/>
    </location>
</feature>
<dbReference type="FunCoup" id="D6Z2N1">
    <property type="interactions" value="126"/>
</dbReference>